<dbReference type="PANTHER" id="PTHR16675">
    <property type="entry name" value="MHC CLASS I-RELATED"/>
    <property type="match status" value="1"/>
</dbReference>
<reference evidence="6" key="1">
    <citation type="submission" date="2021-02" db="EMBL/GenBank/DDBJ databases">
        <title>Comparative genomics reveals that relaxation of natural selection precedes convergent phenotypic evolution of cavefish.</title>
        <authorList>
            <person name="Peng Z."/>
        </authorList>
    </citation>
    <scope>NUCLEOTIDE SEQUENCE</scope>
    <source>
        <tissue evidence="6">Muscle</tissue>
    </source>
</reference>
<dbReference type="GO" id="GO:0005615">
    <property type="term" value="C:extracellular space"/>
    <property type="evidence" value="ECO:0007669"/>
    <property type="project" value="TreeGrafter"/>
</dbReference>
<dbReference type="InterPro" id="IPR003597">
    <property type="entry name" value="Ig_C1-set"/>
</dbReference>
<dbReference type="GO" id="GO:0009897">
    <property type="term" value="C:external side of plasma membrane"/>
    <property type="evidence" value="ECO:0007669"/>
    <property type="project" value="TreeGrafter"/>
</dbReference>
<evidence type="ECO:0000313" key="6">
    <source>
        <dbReference type="EMBL" id="KAI7790918.1"/>
    </source>
</evidence>
<evidence type="ECO:0000256" key="2">
    <source>
        <dbReference type="ARBA" id="ARBA00023319"/>
    </source>
</evidence>
<dbReference type="InterPro" id="IPR036179">
    <property type="entry name" value="Ig-like_dom_sf"/>
</dbReference>
<dbReference type="Pfam" id="PF00129">
    <property type="entry name" value="MHC_I"/>
    <property type="match status" value="1"/>
</dbReference>
<dbReference type="Proteomes" id="UP001059041">
    <property type="component" value="Linkage Group LG25"/>
</dbReference>
<dbReference type="SMART" id="SM00407">
    <property type="entry name" value="IGc1"/>
    <property type="match status" value="1"/>
</dbReference>
<comment type="similarity">
    <text evidence="3">Belongs to the MHC class I family.</text>
</comment>
<keyword evidence="4" id="KW-0472">Membrane</keyword>
<dbReference type="Gene3D" id="3.30.500.10">
    <property type="entry name" value="MHC class I-like antigen recognition-like"/>
    <property type="match status" value="1"/>
</dbReference>
<evidence type="ECO:0000256" key="1">
    <source>
        <dbReference type="ARBA" id="ARBA00023180"/>
    </source>
</evidence>
<evidence type="ECO:0000313" key="7">
    <source>
        <dbReference type="Proteomes" id="UP001059041"/>
    </source>
</evidence>
<dbReference type="OrthoDB" id="8936120at2759"/>
<name>A0A9W7T3M5_TRIRA</name>
<dbReference type="PANTHER" id="PTHR16675:SF237">
    <property type="entry name" value="MHC CLASS I ANTIGEN TRANSCRIPT VARIANT 1-RELATED"/>
    <property type="match status" value="1"/>
</dbReference>
<keyword evidence="2" id="KW-0393">Immunoglobulin domain</keyword>
<gene>
    <name evidence="6" type="ORF">IRJ41_004460</name>
</gene>
<organism evidence="6 7">
    <name type="scientific">Triplophysa rosa</name>
    <name type="common">Cave loach</name>
    <dbReference type="NCBI Taxonomy" id="992332"/>
    <lineage>
        <taxon>Eukaryota</taxon>
        <taxon>Metazoa</taxon>
        <taxon>Chordata</taxon>
        <taxon>Craniata</taxon>
        <taxon>Vertebrata</taxon>
        <taxon>Euteleostomi</taxon>
        <taxon>Actinopterygii</taxon>
        <taxon>Neopterygii</taxon>
        <taxon>Teleostei</taxon>
        <taxon>Ostariophysi</taxon>
        <taxon>Cypriniformes</taxon>
        <taxon>Nemacheilidae</taxon>
        <taxon>Triplophysa</taxon>
    </lineage>
</organism>
<keyword evidence="1" id="KW-0325">Glycoprotein</keyword>
<keyword evidence="7" id="KW-1185">Reference proteome</keyword>
<proteinExistence type="inferred from homology"/>
<dbReference type="InterPro" id="IPR001039">
    <property type="entry name" value="MHC_I_a_a1/a2"/>
</dbReference>
<sequence>MWNEDTEIRKYVQQIYKINIDVLMSRFNQSDGIHTYQRTYGCSWDSETEESYGFDLYGYDGEDFITLDVKEARYIAALPQAIPTMHKWNQDRGQIELLQHYYKYECVYWLKYFLNLRKDALKSTAPEVFLLQKSPSSAVYCHATGFYPSDVRISWMKNGEDQYEDVEIGALLPNEDGTFQRTSTLLVDPEYWKKDEYICVVEHKMKNIQKMLSVHEIKSNDGPDILFFVALSVVVMLIMIIPFALKCAVRPKNLQDTFEHQIHYNTFDKHA</sequence>
<keyword evidence="4" id="KW-0812">Transmembrane</keyword>
<feature type="transmembrane region" description="Helical" evidence="4">
    <location>
        <begin position="225"/>
        <end position="245"/>
    </location>
</feature>
<dbReference type="InterPro" id="IPR003006">
    <property type="entry name" value="Ig/MHC_CS"/>
</dbReference>
<dbReference type="Gene3D" id="2.60.40.10">
    <property type="entry name" value="Immunoglobulins"/>
    <property type="match status" value="1"/>
</dbReference>
<dbReference type="SUPFAM" id="SSF48726">
    <property type="entry name" value="Immunoglobulin"/>
    <property type="match status" value="1"/>
</dbReference>
<evidence type="ECO:0000256" key="4">
    <source>
        <dbReference type="SAM" id="Phobius"/>
    </source>
</evidence>
<dbReference type="AlphaFoldDB" id="A0A9W7T3M5"/>
<evidence type="ECO:0000256" key="3">
    <source>
        <dbReference type="RuleBase" id="RU004439"/>
    </source>
</evidence>
<dbReference type="Pfam" id="PF07654">
    <property type="entry name" value="C1-set"/>
    <property type="match status" value="1"/>
</dbReference>
<dbReference type="InterPro" id="IPR011162">
    <property type="entry name" value="MHC_I/II-like_Ag-recog"/>
</dbReference>
<dbReference type="PROSITE" id="PS50835">
    <property type="entry name" value="IG_LIKE"/>
    <property type="match status" value="1"/>
</dbReference>
<keyword evidence="4" id="KW-1133">Transmembrane helix</keyword>
<accession>A0A9W7T3M5</accession>
<dbReference type="InterPro" id="IPR037055">
    <property type="entry name" value="MHC_I-like_Ag-recog_sf"/>
</dbReference>
<dbReference type="PRINTS" id="PR01638">
    <property type="entry name" value="MHCCLASSI"/>
</dbReference>
<comment type="caution">
    <text evidence="6">The sequence shown here is derived from an EMBL/GenBank/DDBJ whole genome shotgun (WGS) entry which is preliminary data.</text>
</comment>
<protein>
    <submittedName>
        <fullName evidence="6">Major histocompatibility complex class I-related gene protein-like protein</fullName>
    </submittedName>
</protein>
<dbReference type="GO" id="GO:0006955">
    <property type="term" value="P:immune response"/>
    <property type="evidence" value="ECO:0007669"/>
    <property type="project" value="TreeGrafter"/>
</dbReference>
<dbReference type="InterPro" id="IPR013783">
    <property type="entry name" value="Ig-like_fold"/>
</dbReference>
<dbReference type="InterPro" id="IPR011161">
    <property type="entry name" value="MHC_I-like_Ag-recog"/>
</dbReference>
<dbReference type="InterPro" id="IPR007110">
    <property type="entry name" value="Ig-like_dom"/>
</dbReference>
<dbReference type="InterPro" id="IPR050208">
    <property type="entry name" value="MHC_class-I_related"/>
</dbReference>
<dbReference type="PROSITE" id="PS00290">
    <property type="entry name" value="IG_MHC"/>
    <property type="match status" value="1"/>
</dbReference>
<evidence type="ECO:0000259" key="5">
    <source>
        <dbReference type="PROSITE" id="PS50835"/>
    </source>
</evidence>
<dbReference type="SUPFAM" id="SSF54452">
    <property type="entry name" value="MHC antigen-recognition domain"/>
    <property type="match status" value="1"/>
</dbReference>
<feature type="domain" description="Ig-like" evidence="5">
    <location>
        <begin position="126"/>
        <end position="213"/>
    </location>
</feature>
<dbReference type="EMBL" id="JAFHDT010000025">
    <property type="protein sequence ID" value="KAI7790918.1"/>
    <property type="molecule type" value="Genomic_DNA"/>
</dbReference>